<dbReference type="GO" id="GO:0045505">
    <property type="term" value="F:dynein intermediate chain binding"/>
    <property type="evidence" value="ECO:0007669"/>
    <property type="project" value="InterPro"/>
</dbReference>
<dbReference type="PANTHER" id="PTHR10676">
    <property type="entry name" value="DYNEIN HEAVY CHAIN FAMILY PROTEIN"/>
    <property type="match status" value="1"/>
</dbReference>
<dbReference type="Pfam" id="PF12774">
    <property type="entry name" value="AAA_6"/>
    <property type="match status" value="1"/>
</dbReference>
<reference evidence="2" key="1">
    <citation type="submission" date="2021-02" db="EMBL/GenBank/DDBJ databases">
        <authorList>
            <person name="Nowell W R."/>
        </authorList>
    </citation>
    <scope>NUCLEOTIDE SEQUENCE</scope>
</reference>
<evidence type="ECO:0000259" key="1">
    <source>
        <dbReference type="Pfam" id="PF12774"/>
    </source>
</evidence>
<dbReference type="GO" id="GO:0005524">
    <property type="term" value="F:ATP binding"/>
    <property type="evidence" value="ECO:0007669"/>
    <property type="project" value="InterPro"/>
</dbReference>
<dbReference type="Gene3D" id="3.40.50.300">
    <property type="entry name" value="P-loop containing nucleotide triphosphate hydrolases"/>
    <property type="match status" value="1"/>
</dbReference>
<sequence length="127" mass="13894">FYGIHQTICLTPTTEKCFLGIWHALSFKRPVIVQGKAGVGKTYTIKSLARFLGRFVATFECSRLVDVPAIAMFITGLATDGCWGIFHNIHTLSANVLSPLAEYITVIFDALRANSSAATIISENKEV</sequence>
<dbReference type="Proteomes" id="UP000663868">
    <property type="component" value="Unassembled WGS sequence"/>
</dbReference>
<dbReference type="SUPFAM" id="SSF52540">
    <property type="entry name" value="P-loop containing nucleoside triphosphate hydrolases"/>
    <property type="match status" value="1"/>
</dbReference>
<dbReference type="GO" id="GO:0060294">
    <property type="term" value="P:cilium movement involved in cell motility"/>
    <property type="evidence" value="ECO:0007669"/>
    <property type="project" value="TreeGrafter"/>
</dbReference>
<dbReference type="AlphaFoldDB" id="A0A820P611"/>
<comment type="caution">
    <text evidence="2">The sequence shown here is derived from an EMBL/GenBank/DDBJ whole genome shotgun (WGS) entry which is preliminary data.</text>
</comment>
<dbReference type="GO" id="GO:0008569">
    <property type="term" value="F:minus-end-directed microtubule motor activity"/>
    <property type="evidence" value="ECO:0007669"/>
    <property type="project" value="TreeGrafter"/>
</dbReference>
<protein>
    <recommendedName>
        <fullName evidence="1">Dynein heavy chain hydrolytic ATP-binding dynein motor region domain-containing protein</fullName>
    </recommendedName>
</protein>
<dbReference type="InterPro" id="IPR026983">
    <property type="entry name" value="DHC"/>
</dbReference>
<proteinExistence type="predicted"/>
<name>A0A820P611_9BILA</name>
<dbReference type="InterPro" id="IPR035699">
    <property type="entry name" value="AAA_6"/>
</dbReference>
<accession>A0A820P611</accession>
<evidence type="ECO:0000313" key="2">
    <source>
        <dbReference type="EMBL" id="CAF4399483.1"/>
    </source>
</evidence>
<dbReference type="GO" id="GO:0030286">
    <property type="term" value="C:dynein complex"/>
    <property type="evidence" value="ECO:0007669"/>
    <property type="project" value="InterPro"/>
</dbReference>
<dbReference type="GO" id="GO:0051959">
    <property type="term" value="F:dynein light intermediate chain binding"/>
    <property type="evidence" value="ECO:0007669"/>
    <property type="project" value="InterPro"/>
</dbReference>
<dbReference type="InterPro" id="IPR027417">
    <property type="entry name" value="P-loop_NTPase"/>
</dbReference>
<feature type="non-terminal residue" evidence="2">
    <location>
        <position position="1"/>
    </location>
</feature>
<evidence type="ECO:0000313" key="3">
    <source>
        <dbReference type="Proteomes" id="UP000663868"/>
    </source>
</evidence>
<organism evidence="2 3">
    <name type="scientific">Adineta steineri</name>
    <dbReference type="NCBI Taxonomy" id="433720"/>
    <lineage>
        <taxon>Eukaryota</taxon>
        <taxon>Metazoa</taxon>
        <taxon>Spiralia</taxon>
        <taxon>Gnathifera</taxon>
        <taxon>Rotifera</taxon>
        <taxon>Eurotatoria</taxon>
        <taxon>Bdelloidea</taxon>
        <taxon>Adinetida</taxon>
        <taxon>Adinetidae</taxon>
        <taxon>Adineta</taxon>
    </lineage>
</organism>
<dbReference type="GO" id="GO:0097729">
    <property type="term" value="C:9+2 motile cilium"/>
    <property type="evidence" value="ECO:0007669"/>
    <property type="project" value="TreeGrafter"/>
</dbReference>
<feature type="domain" description="Dynein heavy chain hydrolytic ATP-binding dynein motor region" evidence="1">
    <location>
        <begin position="2"/>
        <end position="120"/>
    </location>
</feature>
<dbReference type="EMBL" id="CAJOBB010024271">
    <property type="protein sequence ID" value="CAF4399483.1"/>
    <property type="molecule type" value="Genomic_DNA"/>
</dbReference>
<gene>
    <name evidence="2" type="ORF">KXQ929_LOCUS50936</name>
</gene>